<keyword evidence="6" id="KW-1185">Reference proteome</keyword>
<gene>
    <name evidence="5" type="ORF">HDU87_005620</name>
</gene>
<evidence type="ECO:0000259" key="4">
    <source>
        <dbReference type="PROSITE" id="PS50304"/>
    </source>
</evidence>
<dbReference type="PANTHER" id="PTHR13681">
    <property type="entry name" value="SURVIVAL OF MOTOR NEURON-RELATED-SPLICING FACTOR 30-RELATED"/>
    <property type="match status" value="1"/>
</dbReference>
<comment type="subcellular location">
    <subcellularLocation>
        <location evidence="1">Nucleus</location>
    </subcellularLocation>
</comment>
<name>A0AAD5XNZ8_9FUNG</name>
<evidence type="ECO:0000256" key="2">
    <source>
        <dbReference type="ARBA" id="ARBA00023242"/>
    </source>
</evidence>
<dbReference type="Proteomes" id="UP001212152">
    <property type="component" value="Unassembled WGS sequence"/>
</dbReference>
<organism evidence="5 6">
    <name type="scientific">Geranomyces variabilis</name>
    <dbReference type="NCBI Taxonomy" id="109894"/>
    <lineage>
        <taxon>Eukaryota</taxon>
        <taxon>Fungi</taxon>
        <taxon>Fungi incertae sedis</taxon>
        <taxon>Chytridiomycota</taxon>
        <taxon>Chytridiomycota incertae sedis</taxon>
        <taxon>Chytridiomycetes</taxon>
        <taxon>Spizellomycetales</taxon>
        <taxon>Powellomycetaceae</taxon>
        <taxon>Geranomyces</taxon>
    </lineage>
</organism>
<evidence type="ECO:0000256" key="1">
    <source>
        <dbReference type="ARBA" id="ARBA00004123"/>
    </source>
</evidence>
<dbReference type="AlphaFoldDB" id="A0AAD5XNZ8"/>
<dbReference type="Gene3D" id="2.30.30.140">
    <property type="match status" value="1"/>
</dbReference>
<accession>A0AAD5XNZ8</accession>
<comment type="caution">
    <text evidence="5">The sequence shown here is derived from an EMBL/GenBank/DDBJ whole genome shotgun (WGS) entry which is preliminary data.</text>
</comment>
<dbReference type="GO" id="GO:0005634">
    <property type="term" value="C:nucleus"/>
    <property type="evidence" value="ECO:0007669"/>
    <property type="project" value="UniProtKB-SubCell"/>
</dbReference>
<evidence type="ECO:0000313" key="6">
    <source>
        <dbReference type="Proteomes" id="UP001212152"/>
    </source>
</evidence>
<feature type="compositionally biased region" description="Polar residues" evidence="3">
    <location>
        <begin position="129"/>
        <end position="138"/>
    </location>
</feature>
<dbReference type="EMBL" id="JADGJQ010000046">
    <property type="protein sequence ID" value="KAJ3175956.1"/>
    <property type="molecule type" value="Genomic_DNA"/>
</dbReference>
<feature type="region of interest" description="Disordered" evidence="3">
    <location>
        <begin position="217"/>
        <end position="253"/>
    </location>
</feature>
<reference evidence="5" key="1">
    <citation type="submission" date="2020-05" db="EMBL/GenBank/DDBJ databases">
        <title>Phylogenomic resolution of chytrid fungi.</title>
        <authorList>
            <person name="Stajich J.E."/>
            <person name="Amses K."/>
            <person name="Simmons R."/>
            <person name="Seto K."/>
            <person name="Myers J."/>
            <person name="Bonds A."/>
            <person name="Quandt C.A."/>
            <person name="Barry K."/>
            <person name="Liu P."/>
            <person name="Grigoriev I."/>
            <person name="Longcore J.E."/>
            <person name="James T.Y."/>
        </authorList>
    </citation>
    <scope>NUCLEOTIDE SEQUENCE</scope>
    <source>
        <strain evidence="5">JEL0379</strain>
    </source>
</reference>
<proteinExistence type="predicted"/>
<sequence length="253" mass="26962">MAQELAQYQFQLDQVDEALAKDPENDVLAKLRGDLTELITLYTSVVQDQQVAAAAASSKKKQSAASAPEPKKWKVGDTVSAKYGPNGKFYEGVVAALPEQTPEGRYSIVFAGYSTPESVDPADVRDPSAQPTNTSSAAGHNKKRPIEAPVTAATMAAGGNPDGKKKKKFKPKEAGGPSKRDKEHVQKQEAWLSFAAGSGSKKRKTAGVTAKPLLKKPSMFATPEDPTARVGVIGSGKPMTQFQQRGKHVFHSG</sequence>
<dbReference type="PANTHER" id="PTHR13681:SF26">
    <property type="entry name" value="SURVIVAL OF MOTOR NEURON-RELATED-SPLICING FACTOR 30"/>
    <property type="match status" value="1"/>
</dbReference>
<evidence type="ECO:0000313" key="5">
    <source>
        <dbReference type="EMBL" id="KAJ3175956.1"/>
    </source>
</evidence>
<dbReference type="InterPro" id="IPR002999">
    <property type="entry name" value="Tudor"/>
</dbReference>
<feature type="domain" description="Tudor" evidence="4">
    <location>
        <begin position="72"/>
        <end position="134"/>
    </location>
</feature>
<evidence type="ECO:0000256" key="3">
    <source>
        <dbReference type="SAM" id="MobiDB-lite"/>
    </source>
</evidence>
<keyword evidence="2" id="KW-0539">Nucleus</keyword>
<dbReference type="PROSITE" id="PS50304">
    <property type="entry name" value="TUDOR"/>
    <property type="match status" value="1"/>
</dbReference>
<feature type="region of interest" description="Disordered" evidence="3">
    <location>
        <begin position="117"/>
        <end position="186"/>
    </location>
</feature>
<dbReference type="SUPFAM" id="SSF63748">
    <property type="entry name" value="Tudor/PWWP/MBT"/>
    <property type="match status" value="1"/>
</dbReference>
<protein>
    <recommendedName>
        <fullName evidence="4">Tudor domain-containing protein</fullName>
    </recommendedName>
</protein>